<evidence type="ECO:0000256" key="6">
    <source>
        <dbReference type="ARBA" id="ARBA00023015"/>
    </source>
</evidence>
<evidence type="ECO:0000256" key="3">
    <source>
        <dbReference type="ARBA" id="ARBA00022737"/>
    </source>
</evidence>
<dbReference type="GO" id="GO:0003682">
    <property type="term" value="F:chromatin binding"/>
    <property type="evidence" value="ECO:0007669"/>
    <property type="project" value="TreeGrafter"/>
</dbReference>
<feature type="compositionally biased region" description="Acidic residues" evidence="10">
    <location>
        <begin position="452"/>
        <end position="463"/>
    </location>
</feature>
<dbReference type="InterPro" id="IPR002515">
    <property type="entry name" value="Znf_C2H2C"/>
</dbReference>
<feature type="region of interest" description="Disordered" evidence="10">
    <location>
        <begin position="262"/>
        <end position="298"/>
    </location>
</feature>
<dbReference type="SMART" id="SM00251">
    <property type="entry name" value="SAM_PNT"/>
    <property type="match status" value="1"/>
</dbReference>
<gene>
    <name evidence="13" type="primary">LOC115621264</name>
</gene>
<feature type="compositionally biased region" description="Polar residues" evidence="10">
    <location>
        <begin position="474"/>
        <end position="486"/>
    </location>
</feature>
<dbReference type="PROSITE" id="PS51079">
    <property type="entry name" value="MBT"/>
    <property type="match status" value="3"/>
</dbReference>
<evidence type="ECO:0000256" key="7">
    <source>
        <dbReference type="ARBA" id="ARBA00023163"/>
    </source>
</evidence>
<protein>
    <submittedName>
        <fullName evidence="13">Uncharacterized protein LOC115621264</fullName>
    </submittedName>
</protein>
<feature type="repeat" description="MBT" evidence="9">
    <location>
        <begin position="780"/>
        <end position="879"/>
    </location>
</feature>
<evidence type="ECO:0000313" key="12">
    <source>
        <dbReference type="Proteomes" id="UP000504634"/>
    </source>
</evidence>
<feature type="domain" description="PNT" evidence="11">
    <location>
        <begin position="1285"/>
        <end position="1374"/>
    </location>
</feature>
<feature type="compositionally biased region" description="Low complexity" evidence="10">
    <location>
        <begin position="21"/>
        <end position="40"/>
    </location>
</feature>
<sequence length="1468" mass="162262">MLPANIGAAEHNHTKMEIQMSPSVSVKPSPSPVGSVTSVKTSKPMPVRYLPIAAMPTKPCHLTVNNNNINNNNSHTMAPKGNLQPINVVQTNHHISQTASSAAASSPFIQLTPNPNGSTTLAILPVPVNAKAGNPQPAVMILPAHAQNGVSVSSNTPINSTKMASPVGITGTTPQPQTAVSSTTTTTTTSTIPKVLPNITALVSIAGKSVSVPLKPSVTLSKSAVEQIRFRLGHMNATKCGQVQNSAGGSVILAKALNGNKKNLCNGNKPVSRPGTPTENSEKSKPKAQDQCQSKHQQHVMTKVQKPFVAVTPKPPPSIATASKLSPAPTKTTTGIKQVKTQVSDTITAASTSVPAPAPVLQAAQQDDLMATVQNVAIPSAVITRPVPSPPTPIQIVSEAAGGNRTQRSKSLAGNRTNVLEQGTPGRRHSVNVMAKIVAGRSEQQKTIETITIEDDTDEEDVSPEPQPVEAAQPITTTTATSQNEDVLNALKSSPAASEKDVDSDADSSDVEEVFVPSPKPVESADVNRPTGQQQQQSQQNVPTMPAINIVKAETLPVSTEDFEKSLKCDEQVIISSPSSASTSSSSISGNTSKTSAPTIQLAPFARLAQQPNENMLLSKAEAPTNEKRIPPSKRFHSLKRSMQMYFNMVQWCNNEPASMQNSKLRFDLNHFNLLQLSERCEPRQGPASYFEMALFDRPVRRPKKNTHPLLDLCIRCNGHGPATDFLAPRFCSINCVKRAQKRRAFKRRNPVVSQESAPGKMPRQSIDARSTSTGTKKPFRWSDYLMMKGNSNAAPIHLFLNPFPISPNCFEIGMKLEAIDPENCSLFCVCTIVEVRGYRLKLNFDGYSAMYDFWVNADSMDIFPPGWCERTNRVLQPPKGYNAGRFNWYRYLVKTNKKAAPRSLFTHLNASSPPCINGFEVGMHIEAEDLNDTGKICVATVADIIGERIRVHFDGWDDCYDFWAHVSSPYIHPCDWHQGRQQLIVPPDFHKSVFNWVDYIRDMGGVAAPSELFTPREPMEFHSQMKLEVVDQRNPCLIRPATVVTRKGYRVQLHLDCWPAEYYFWLEDDSPDLHPVGWCEATSHELEPPPGYLQRPPQMPCDVEGCRGFGNAKRFNLNVHALRDCCPYAPENWRQWRSKTVKPPRVSSFQIIRELPPSESEHPTPLSMTMSNTLKVESSKRKLSSGSKKSSEYTAPKSVRLSPMRIMEESPIKFERETKHAAKIEKPSVNENHEAPAEVVTSGIKLEPNVEQQTSVDTDPAKNVDLVSLDIAKTIVEDYGPQYIRNYRLWQTNGDFKIDEIKTNPLHWTNWDVYEYIERSLHSEDIAKVLLDEDVDGRALLLLRRDDLSRYLKLKVGPAVKLFSTIVNLRIAAVCKFETSKTGLDISLVRLEDYRNQQNSPFEHERIKTEIGHMDEENANNIVEDREEDVVLDNDDFLSVKPSTSIANHKKNFTDGLDNEEAETRAS</sequence>
<keyword evidence="12" id="KW-1185">Reference proteome</keyword>
<keyword evidence="7" id="KW-0804">Transcription</keyword>
<dbReference type="Pfam" id="PF02820">
    <property type="entry name" value="MBT"/>
    <property type="match status" value="3"/>
</dbReference>
<feature type="region of interest" description="Disordered" evidence="10">
    <location>
        <begin position="747"/>
        <end position="776"/>
    </location>
</feature>
<dbReference type="PROSITE" id="PS51802">
    <property type="entry name" value="ZF_CCHHC"/>
    <property type="match status" value="1"/>
</dbReference>
<dbReference type="GO" id="GO:0043565">
    <property type="term" value="F:sequence-specific DNA binding"/>
    <property type="evidence" value="ECO:0007669"/>
    <property type="project" value="InterPro"/>
</dbReference>
<dbReference type="OrthoDB" id="8188861at2759"/>
<evidence type="ECO:0000313" key="13">
    <source>
        <dbReference type="RefSeq" id="XP_030370723.1"/>
    </source>
</evidence>
<feature type="compositionally biased region" description="Acidic residues" evidence="10">
    <location>
        <begin position="504"/>
        <end position="513"/>
    </location>
</feature>
<keyword evidence="8" id="KW-0539">Nucleus</keyword>
<dbReference type="GO" id="GO:0005634">
    <property type="term" value="C:nucleus"/>
    <property type="evidence" value="ECO:0007669"/>
    <property type="project" value="UniProtKB-SubCell"/>
</dbReference>
<dbReference type="SMART" id="SM00561">
    <property type="entry name" value="MBT"/>
    <property type="match status" value="3"/>
</dbReference>
<dbReference type="Proteomes" id="UP000504634">
    <property type="component" value="Unplaced"/>
</dbReference>
<dbReference type="GeneID" id="115621264"/>
<keyword evidence="4" id="KW-0863">Zinc-finger</keyword>
<evidence type="ECO:0000256" key="1">
    <source>
        <dbReference type="ARBA" id="ARBA00004123"/>
    </source>
</evidence>
<keyword evidence="5" id="KW-0862">Zinc</keyword>
<feature type="region of interest" description="Disordered" evidence="10">
    <location>
        <begin position="20"/>
        <end position="40"/>
    </location>
</feature>
<dbReference type="InterPro" id="IPR004092">
    <property type="entry name" value="Mbt"/>
</dbReference>
<keyword evidence="6" id="KW-0805">Transcription regulation</keyword>
<feature type="region of interest" description="Disordered" evidence="10">
    <location>
        <begin position="1156"/>
        <end position="1197"/>
    </location>
</feature>
<dbReference type="SUPFAM" id="SSF63748">
    <property type="entry name" value="Tudor/PWWP/MBT"/>
    <property type="match status" value="3"/>
</dbReference>
<name>A0A6J2T6G8_DROLE</name>
<dbReference type="PANTHER" id="PTHR12247">
    <property type="entry name" value="POLYCOMB GROUP PROTEIN"/>
    <property type="match status" value="1"/>
</dbReference>
<dbReference type="RefSeq" id="XP_030370723.1">
    <property type="nucleotide sequence ID" value="XM_030514863.1"/>
</dbReference>
<evidence type="ECO:0000256" key="8">
    <source>
        <dbReference type="ARBA" id="ARBA00023242"/>
    </source>
</evidence>
<evidence type="ECO:0000256" key="5">
    <source>
        <dbReference type="ARBA" id="ARBA00022833"/>
    </source>
</evidence>
<proteinExistence type="predicted"/>
<dbReference type="GO" id="GO:0008270">
    <property type="term" value="F:zinc ion binding"/>
    <property type="evidence" value="ECO:0007669"/>
    <property type="project" value="UniProtKB-KW"/>
</dbReference>
<feature type="region of interest" description="Disordered" evidence="10">
    <location>
        <begin position="401"/>
        <end position="426"/>
    </location>
</feature>
<dbReference type="PANTHER" id="PTHR12247:SF131">
    <property type="entry name" value="LD05287P"/>
    <property type="match status" value="1"/>
</dbReference>
<evidence type="ECO:0000259" key="11">
    <source>
        <dbReference type="SMART" id="SM00251"/>
    </source>
</evidence>
<dbReference type="Gene3D" id="1.10.150.50">
    <property type="entry name" value="Transcription Factor, Ets-1"/>
    <property type="match status" value="1"/>
</dbReference>
<dbReference type="InterPro" id="IPR013761">
    <property type="entry name" value="SAM/pointed_sf"/>
</dbReference>
<feature type="repeat" description="MBT" evidence="9">
    <location>
        <begin position="995"/>
        <end position="1090"/>
    </location>
</feature>
<evidence type="ECO:0000256" key="9">
    <source>
        <dbReference type="PROSITE-ProRule" id="PRU00459"/>
    </source>
</evidence>
<feature type="compositionally biased region" description="Polar residues" evidence="10">
    <location>
        <begin position="1167"/>
        <end position="1177"/>
    </location>
</feature>
<feature type="region of interest" description="Disordered" evidence="10">
    <location>
        <begin position="442"/>
        <end position="546"/>
    </location>
</feature>
<feature type="region of interest" description="Disordered" evidence="10">
    <location>
        <begin position="575"/>
        <end position="596"/>
    </location>
</feature>
<dbReference type="GO" id="GO:0045892">
    <property type="term" value="P:negative regulation of DNA-templated transcription"/>
    <property type="evidence" value="ECO:0007669"/>
    <property type="project" value="TreeGrafter"/>
</dbReference>
<dbReference type="Pfam" id="PF02198">
    <property type="entry name" value="SAM_PNT"/>
    <property type="match status" value="1"/>
</dbReference>
<keyword evidence="2" id="KW-0479">Metal-binding</keyword>
<organism evidence="12 13">
    <name type="scientific">Drosophila lebanonensis</name>
    <name type="common">Fruit fly</name>
    <name type="synonym">Scaptodrosophila lebanonensis</name>
    <dbReference type="NCBI Taxonomy" id="7225"/>
    <lineage>
        <taxon>Eukaryota</taxon>
        <taxon>Metazoa</taxon>
        <taxon>Ecdysozoa</taxon>
        <taxon>Arthropoda</taxon>
        <taxon>Hexapoda</taxon>
        <taxon>Insecta</taxon>
        <taxon>Pterygota</taxon>
        <taxon>Neoptera</taxon>
        <taxon>Endopterygota</taxon>
        <taxon>Diptera</taxon>
        <taxon>Brachycera</taxon>
        <taxon>Muscomorpha</taxon>
        <taxon>Ephydroidea</taxon>
        <taxon>Drosophilidae</taxon>
        <taxon>Scaptodrosophila</taxon>
    </lineage>
</organism>
<dbReference type="InterPro" id="IPR050548">
    <property type="entry name" value="PcG_chromatin_remod_factors"/>
</dbReference>
<keyword evidence="3" id="KW-0677">Repeat</keyword>
<evidence type="ECO:0000256" key="2">
    <source>
        <dbReference type="ARBA" id="ARBA00022723"/>
    </source>
</evidence>
<dbReference type="CDD" id="cd20101">
    <property type="entry name" value="MBT_L3MBTL1-like_rpt1"/>
    <property type="match status" value="1"/>
</dbReference>
<dbReference type="Gene3D" id="2.30.30.140">
    <property type="match status" value="3"/>
</dbReference>
<evidence type="ECO:0000256" key="10">
    <source>
        <dbReference type="SAM" id="MobiDB-lite"/>
    </source>
</evidence>
<feature type="region of interest" description="Disordered" evidence="10">
    <location>
        <begin position="1449"/>
        <end position="1468"/>
    </location>
</feature>
<dbReference type="CDD" id="cd20102">
    <property type="entry name" value="MBT_L3MBTL1-like_rpt2"/>
    <property type="match status" value="1"/>
</dbReference>
<dbReference type="GO" id="GO:0042393">
    <property type="term" value="F:histone binding"/>
    <property type="evidence" value="ECO:0007669"/>
    <property type="project" value="TreeGrafter"/>
</dbReference>
<dbReference type="InterPro" id="IPR003118">
    <property type="entry name" value="Pointed_dom"/>
</dbReference>
<dbReference type="CDD" id="cd20103">
    <property type="entry name" value="MBT_L3MBTL1-like_rpt3"/>
    <property type="match status" value="1"/>
</dbReference>
<dbReference type="SUPFAM" id="SSF47769">
    <property type="entry name" value="SAM/Pointed domain"/>
    <property type="match status" value="1"/>
</dbReference>
<feature type="repeat" description="MBT" evidence="9">
    <location>
        <begin position="887"/>
        <end position="988"/>
    </location>
</feature>
<reference evidence="13" key="1">
    <citation type="submission" date="2025-08" db="UniProtKB">
        <authorList>
            <consortium name="RefSeq"/>
        </authorList>
    </citation>
    <scope>IDENTIFICATION</scope>
    <source>
        <strain evidence="13">11010-0011.00</strain>
        <tissue evidence="13">Whole body</tissue>
    </source>
</reference>
<feature type="compositionally biased region" description="Polar residues" evidence="10">
    <location>
        <begin position="404"/>
        <end position="421"/>
    </location>
</feature>
<comment type="subcellular location">
    <subcellularLocation>
        <location evidence="1">Nucleus</location>
    </subcellularLocation>
</comment>
<accession>A0A6J2T6G8</accession>
<evidence type="ECO:0000256" key="4">
    <source>
        <dbReference type="ARBA" id="ARBA00022771"/>
    </source>
</evidence>